<dbReference type="InterPro" id="IPR037185">
    <property type="entry name" value="EmrE-like"/>
</dbReference>
<comment type="caution">
    <text evidence="7">The sequence shown here is derived from an EMBL/GenBank/DDBJ whole genome shotgun (WGS) entry which is preliminary data.</text>
</comment>
<feature type="transmembrane region" description="Helical" evidence="5">
    <location>
        <begin position="30"/>
        <end position="50"/>
    </location>
</feature>
<dbReference type="InterPro" id="IPR000620">
    <property type="entry name" value="EamA_dom"/>
</dbReference>
<feature type="transmembrane region" description="Helical" evidence="5">
    <location>
        <begin position="62"/>
        <end position="82"/>
    </location>
</feature>
<comment type="subcellular location">
    <subcellularLocation>
        <location evidence="1">Membrane</location>
        <topology evidence="1">Multi-pass membrane protein</topology>
    </subcellularLocation>
</comment>
<evidence type="ECO:0000256" key="1">
    <source>
        <dbReference type="ARBA" id="ARBA00004141"/>
    </source>
</evidence>
<dbReference type="RefSeq" id="WP_206593545.1">
    <property type="nucleotide sequence ID" value="NZ_JAFKCS010000005.1"/>
</dbReference>
<name>A0ABS3CSY0_9ALTE</name>
<dbReference type="EMBL" id="JAFKCS010000005">
    <property type="protein sequence ID" value="MBN7819735.1"/>
    <property type="molecule type" value="Genomic_DNA"/>
</dbReference>
<dbReference type="SUPFAM" id="SSF103481">
    <property type="entry name" value="Multidrug resistance efflux transporter EmrE"/>
    <property type="match status" value="2"/>
</dbReference>
<feature type="transmembrane region" description="Helical" evidence="5">
    <location>
        <begin position="88"/>
        <end position="107"/>
    </location>
</feature>
<keyword evidence="4 5" id="KW-0472">Membrane</keyword>
<evidence type="ECO:0000256" key="5">
    <source>
        <dbReference type="SAM" id="Phobius"/>
    </source>
</evidence>
<dbReference type="PANTHER" id="PTHR22911">
    <property type="entry name" value="ACYL-MALONYL CONDENSING ENZYME-RELATED"/>
    <property type="match status" value="1"/>
</dbReference>
<evidence type="ECO:0000259" key="6">
    <source>
        <dbReference type="Pfam" id="PF00892"/>
    </source>
</evidence>
<dbReference type="Pfam" id="PF00892">
    <property type="entry name" value="EamA"/>
    <property type="match status" value="2"/>
</dbReference>
<evidence type="ECO:0000256" key="2">
    <source>
        <dbReference type="ARBA" id="ARBA00022692"/>
    </source>
</evidence>
<keyword evidence="8" id="KW-1185">Reference proteome</keyword>
<evidence type="ECO:0000256" key="3">
    <source>
        <dbReference type="ARBA" id="ARBA00022989"/>
    </source>
</evidence>
<feature type="transmembrane region" description="Helical" evidence="5">
    <location>
        <begin position="201"/>
        <end position="218"/>
    </location>
</feature>
<keyword evidence="3 5" id="KW-1133">Transmembrane helix</keyword>
<feature type="transmembrane region" description="Helical" evidence="5">
    <location>
        <begin position="173"/>
        <end position="195"/>
    </location>
</feature>
<sequence>MKAYLFMIGYGLSQTIVWILVSYLSQSVAVTVMFLARNLVGFVLTFLLAPNKRVPLASFRRWRAHLVRASATLLGGLSIFYSVTKIPVADSVAITFLAPIFGTLLSISYLKEKLTASTLIKLVGGISGVLIITGFSADGDAIGYAAALFGAFMTGVAYVSVKSLSDTESPQTILYISYLVMLPVSALLAVDGWATPSYQELFWLLAIGTAFYLAQIFMAKAFSLAPAAKVLPVDYSRIIFSSVLGLLFLGQSMTLSTYIGAALILFTSLLRDKDIEKLSYRRIFTRP</sequence>
<dbReference type="Proteomes" id="UP000663992">
    <property type="component" value="Unassembled WGS sequence"/>
</dbReference>
<gene>
    <name evidence="7" type="ORF">J0A65_07655</name>
</gene>
<keyword evidence="2 5" id="KW-0812">Transmembrane</keyword>
<reference evidence="7 8" key="1">
    <citation type="submission" date="2021-03" db="EMBL/GenBank/DDBJ databases">
        <title>novel species isolated from a fishpond in China.</title>
        <authorList>
            <person name="Lu H."/>
            <person name="Cai Z."/>
        </authorList>
    </citation>
    <scope>NUCLEOTIDE SEQUENCE [LARGE SCALE GENOMIC DNA]</scope>
    <source>
        <strain evidence="7 8">Y57</strain>
    </source>
</reference>
<feature type="transmembrane region" description="Helical" evidence="5">
    <location>
        <begin position="142"/>
        <end position="161"/>
    </location>
</feature>
<feature type="domain" description="EamA" evidence="6">
    <location>
        <begin position="142"/>
        <end position="269"/>
    </location>
</feature>
<dbReference type="PANTHER" id="PTHR22911:SF6">
    <property type="entry name" value="SOLUTE CARRIER FAMILY 35 MEMBER G1"/>
    <property type="match status" value="1"/>
</dbReference>
<feature type="transmembrane region" description="Helical" evidence="5">
    <location>
        <begin position="119"/>
        <end position="136"/>
    </location>
</feature>
<feature type="transmembrane region" description="Helical" evidence="5">
    <location>
        <begin position="5"/>
        <end position="24"/>
    </location>
</feature>
<protein>
    <submittedName>
        <fullName evidence="7">DMT family transporter</fullName>
    </submittedName>
</protein>
<proteinExistence type="predicted"/>
<evidence type="ECO:0000313" key="8">
    <source>
        <dbReference type="Proteomes" id="UP000663992"/>
    </source>
</evidence>
<evidence type="ECO:0000313" key="7">
    <source>
        <dbReference type="EMBL" id="MBN7819735.1"/>
    </source>
</evidence>
<accession>A0ABS3CSY0</accession>
<organism evidence="7 8">
    <name type="scientific">Bowmanella yangjiangensis</name>
    <dbReference type="NCBI Taxonomy" id="2811230"/>
    <lineage>
        <taxon>Bacteria</taxon>
        <taxon>Pseudomonadati</taxon>
        <taxon>Pseudomonadota</taxon>
        <taxon>Gammaproteobacteria</taxon>
        <taxon>Alteromonadales</taxon>
        <taxon>Alteromonadaceae</taxon>
        <taxon>Bowmanella</taxon>
    </lineage>
</organism>
<evidence type="ECO:0000256" key="4">
    <source>
        <dbReference type="ARBA" id="ARBA00023136"/>
    </source>
</evidence>
<feature type="domain" description="EamA" evidence="6">
    <location>
        <begin position="2"/>
        <end position="133"/>
    </location>
</feature>